<dbReference type="PANTHER" id="PTHR33713:SF1">
    <property type="entry name" value="CYTOPLASMIC PROTEIN"/>
    <property type="match status" value="1"/>
</dbReference>
<evidence type="ECO:0000313" key="2">
    <source>
        <dbReference type="EMBL" id="RMQ42166.1"/>
    </source>
</evidence>
<dbReference type="SUPFAM" id="SSF143120">
    <property type="entry name" value="YefM-like"/>
    <property type="match status" value="1"/>
</dbReference>
<name>A0A3M4LL00_PSECI</name>
<gene>
    <name evidence="2" type="ORF">ALQ04_01133</name>
</gene>
<dbReference type="InterPro" id="IPR051405">
    <property type="entry name" value="phD/YefM_antitoxin"/>
</dbReference>
<reference evidence="2 3" key="1">
    <citation type="submission" date="2018-08" db="EMBL/GenBank/DDBJ databases">
        <title>Recombination of ecologically and evolutionarily significant loci maintains genetic cohesion in the Pseudomonas syringae species complex.</title>
        <authorList>
            <person name="Dillon M."/>
            <person name="Thakur S."/>
            <person name="Almeida R.N.D."/>
            <person name="Weir B.S."/>
            <person name="Guttman D.S."/>
        </authorList>
    </citation>
    <scope>NUCLEOTIDE SEQUENCE [LARGE SCALE GENOMIC DNA]</scope>
    <source>
        <strain evidence="2 3">ICMP 3353</strain>
    </source>
</reference>
<dbReference type="InterPro" id="IPR036165">
    <property type="entry name" value="YefM-like_sf"/>
</dbReference>
<dbReference type="PANTHER" id="PTHR33713">
    <property type="entry name" value="ANTITOXIN YAFN-RELATED"/>
    <property type="match status" value="1"/>
</dbReference>
<dbReference type="RefSeq" id="WP_122317754.1">
    <property type="nucleotide sequence ID" value="NZ_RBRE01000083.1"/>
</dbReference>
<evidence type="ECO:0000256" key="1">
    <source>
        <dbReference type="ARBA" id="ARBA00009981"/>
    </source>
</evidence>
<dbReference type="AlphaFoldDB" id="A0A3M4LL00"/>
<accession>A0A3M4LL00</accession>
<protein>
    <submittedName>
        <fullName evidence="2">Uncharacterized protein</fullName>
    </submittedName>
</protein>
<evidence type="ECO:0000313" key="3">
    <source>
        <dbReference type="Proteomes" id="UP000277236"/>
    </source>
</evidence>
<dbReference type="Proteomes" id="UP000277236">
    <property type="component" value="Unassembled WGS sequence"/>
</dbReference>
<organism evidence="2 3">
    <name type="scientific">Pseudomonas cichorii</name>
    <dbReference type="NCBI Taxonomy" id="36746"/>
    <lineage>
        <taxon>Bacteria</taxon>
        <taxon>Pseudomonadati</taxon>
        <taxon>Pseudomonadota</taxon>
        <taxon>Gammaproteobacteria</taxon>
        <taxon>Pseudomonadales</taxon>
        <taxon>Pseudomonadaceae</taxon>
        <taxon>Pseudomonas</taxon>
    </lineage>
</organism>
<proteinExistence type="inferred from homology"/>
<dbReference type="OrthoDB" id="5297687at2"/>
<comment type="similarity">
    <text evidence="1">Belongs to the phD/YefM antitoxin family.</text>
</comment>
<comment type="caution">
    <text evidence="2">The sequence shown here is derived from an EMBL/GenBank/DDBJ whole genome shotgun (WGS) entry which is preliminary data.</text>
</comment>
<dbReference type="EMBL" id="RBRE01000083">
    <property type="protein sequence ID" value="RMQ42166.1"/>
    <property type="molecule type" value="Genomic_DNA"/>
</dbReference>
<sequence>MAYALLAEVAASVTDLKKDPMGTYRESNGDPMVILNRNEPAFYILSPERYEELLDLLDDAALARNIKERRGGRTVKVDINELIAEAEKR</sequence>